<dbReference type="GO" id="GO:0061630">
    <property type="term" value="F:ubiquitin protein ligase activity"/>
    <property type="evidence" value="ECO:0007669"/>
    <property type="project" value="UniProtKB-UniRule"/>
</dbReference>
<proteinExistence type="inferred from homology"/>
<evidence type="ECO:0000256" key="4">
    <source>
        <dbReference type="ARBA" id="ARBA00007997"/>
    </source>
</evidence>
<evidence type="ECO:0000256" key="7">
    <source>
        <dbReference type="ARBA" id="ARBA00022490"/>
    </source>
</evidence>
<dbReference type="InterPro" id="IPR054477">
    <property type="entry name" value="LTN1_E3_ligase_6th"/>
</dbReference>
<evidence type="ECO:0000256" key="8">
    <source>
        <dbReference type="ARBA" id="ARBA00022679"/>
    </source>
</evidence>
<evidence type="ECO:0000256" key="5">
    <source>
        <dbReference type="ARBA" id="ARBA00012483"/>
    </source>
</evidence>
<evidence type="ECO:0000313" key="20">
    <source>
        <dbReference type="Proteomes" id="UP001186944"/>
    </source>
</evidence>
<gene>
    <name evidence="19" type="ORF">FSP39_015648</name>
</gene>
<evidence type="ECO:0000256" key="9">
    <source>
        <dbReference type="ARBA" id="ARBA00022723"/>
    </source>
</evidence>
<dbReference type="Pfam" id="PF22999">
    <property type="entry name" value="LTN1_E3_ligase_6th"/>
    <property type="match status" value="1"/>
</dbReference>
<keyword evidence="20" id="KW-1185">Reference proteome</keyword>
<dbReference type="InterPro" id="IPR054476">
    <property type="entry name" value="Ltn1_N"/>
</dbReference>
<feature type="compositionally biased region" description="Low complexity" evidence="17">
    <location>
        <begin position="20"/>
        <end position="29"/>
    </location>
</feature>
<dbReference type="FunFam" id="3.30.40.10:FF:000038">
    <property type="entry name" value="E3 ubiquitin-protein ligase listerin"/>
    <property type="match status" value="1"/>
</dbReference>
<feature type="compositionally biased region" description="Basic and acidic residues" evidence="17">
    <location>
        <begin position="1400"/>
        <end position="1413"/>
    </location>
</feature>
<keyword evidence="7" id="KW-0963">Cytoplasm</keyword>
<dbReference type="Pfam" id="PF13639">
    <property type="entry name" value="zf-RING_2"/>
    <property type="match status" value="1"/>
</dbReference>
<dbReference type="EMBL" id="VSWD01000007">
    <property type="protein sequence ID" value="KAK3098056.1"/>
    <property type="molecule type" value="Genomic_DNA"/>
</dbReference>
<dbReference type="Pfam" id="PF23009">
    <property type="entry name" value="UBC_like"/>
    <property type="match status" value="1"/>
</dbReference>
<evidence type="ECO:0000256" key="6">
    <source>
        <dbReference type="ARBA" id="ARBA00017157"/>
    </source>
</evidence>
<keyword evidence="11 15" id="KW-0863">Zinc-finger</keyword>
<comment type="subunit">
    <text evidence="16">Component of the ribosome quality control complex (RQC).</text>
</comment>
<dbReference type="GO" id="GO:0005829">
    <property type="term" value="C:cytosol"/>
    <property type="evidence" value="ECO:0007669"/>
    <property type="project" value="UniProtKB-SubCell"/>
</dbReference>
<dbReference type="GO" id="GO:1990112">
    <property type="term" value="C:RQC complex"/>
    <property type="evidence" value="ECO:0007669"/>
    <property type="project" value="UniProtKB-UniRule"/>
</dbReference>
<dbReference type="SMART" id="SM00744">
    <property type="entry name" value="RINGv"/>
    <property type="match status" value="1"/>
</dbReference>
<dbReference type="InterPro" id="IPR039804">
    <property type="entry name" value="RING-CH-C4HC3_LTN1"/>
</dbReference>
<dbReference type="InterPro" id="IPR054478">
    <property type="entry name" value="LTN1_UBC"/>
</dbReference>
<dbReference type="CDD" id="cd16491">
    <property type="entry name" value="RING-CH-C4HC3_LTN1"/>
    <property type="match status" value="1"/>
</dbReference>
<dbReference type="SUPFAM" id="SSF57850">
    <property type="entry name" value="RING/U-box"/>
    <property type="match status" value="1"/>
</dbReference>
<dbReference type="GO" id="GO:1990116">
    <property type="term" value="P:ribosome-associated ubiquitin-dependent protein catabolic process"/>
    <property type="evidence" value="ECO:0007669"/>
    <property type="project" value="UniProtKB-UniRule"/>
</dbReference>
<feature type="domain" description="RING-type" evidence="18">
    <location>
        <begin position="1682"/>
        <end position="1729"/>
    </location>
</feature>
<comment type="subcellular location">
    <subcellularLocation>
        <location evidence="2">Cytoplasm</location>
        <location evidence="2">Cytosol</location>
    </subcellularLocation>
</comment>
<dbReference type="SUPFAM" id="SSF48371">
    <property type="entry name" value="ARM repeat"/>
    <property type="match status" value="1"/>
</dbReference>
<dbReference type="GO" id="GO:0043023">
    <property type="term" value="F:ribosomal large subunit binding"/>
    <property type="evidence" value="ECO:0007669"/>
    <property type="project" value="TreeGrafter"/>
</dbReference>
<evidence type="ECO:0000256" key="3">
    <source>
        <dbReference type="ARBA" id="ARBA00004906"/>
    </source>
</evidence>
<keyword evidence="13 16" id="KW-0862">Zinc</keyword>
<dbReference type="InterPro" id="IPR016024">
    <property type="entry name" value="ARM-type_fold"/>
</dbReference>
<evidence type="ECO:0000256" key="10">
    <source>
        <dbReference type="ARBA" id="ARBA00022737"/>
    </source>
</evidence>
<accession>A0AA89C3P1</accession>
<evidence type="ECO:0000256" key="1">
    <source>
        <dbReference type="ARBA" id="ARBA00000900"/>
    </source>
</evidence>
<keyword evidence="10" id="KW-0677">Repeat</keyword>
<dbReference type="GO" id="GO:0072344">
    <property type="term" value="P:rescue of stalled ribosome"/>
    <property type="evidence" value="ECO:0007669"/>
    <property type="project" value="UniProtKB-UniRule"/>
</dbReference>
<dbReference type="GO" id="GO:0008270">
    <property type="term" value="F:zinc ion binding"/>
    <property type="evidence" value="ECO:0007669"/>
    <property type="project" value="UniProtKB-KW"/>
</dbReference>
<evidence type="ECO:0000256" key="13">
    <source>
        <dbReference type="ARBA" id="ARBA00022833"/>
    </source>
</evidence>
<dbReference type="InterPro" id="IPR011989">
    <property type="entry name" value="ARM-like"/>
</dbReference>
<evidence type="ECO:0000256" key="14">
    <source>
        <dbReference type="ARBA" id="ARBA00032366"/>
    </source>
</evidence>
<dbReference type="InterPro" id="IPR011016">
    <property type="entry name" value="Znf_RING-CH"/>
</dbReference>
<keyword evidence="12 16" id="KW-0833">Ubl conjugation pathway</keyword>
<comment type="function">
    <text evidence="16">E3 ubiquitin-protein ligase. Component of the ribosome quality control complex (RQC), a ribosome-associated complex that mediates ubiquitination and extraction of incompletely synthesized nascent chains for proteasomal degradation.</text>
</comment>
<reference evidence="19" key="1">
    <citation type="submission" date="2019-08" db="EMBL/GenBank/DDBJ databases">
        <title>The improved chromosome-level genome for the pearl oyster Pinctada fucata martensii using PacBio sequencing and Hi-C.</title>
        <authorList>
            <person name="Zheng Z."/>
        </authorList>
    </citation>
    <scope>NUCLEOTIDE SEQUENCE</scope>
    <source>
        <strain evidence="19">ZZ-2019</strain>
        <tissue evidence="19">Adductor muscle</tissue>
    </source>
</reference>
<evidence type="ECO:0000256" key="12">
    <source>
        <dbReference type="ARBA" id="ARBA00022786"/>
    </source>
</evidence>
<dbReference type="PROSITE" id="PS50089">
    <property type="entry name" value="ZF_RING_2"/>
    <property type="match status" value="1"/>
</dbReference>
<dbReference type="Gene3D" id="3.30.40.10">
    <property type="entry name" value="Zinc/RING finger domain, C3HC4 (zinc finger)"/>
    <property type="match status" value="1"/>
</dbReference>
<evidence type="ECO:0000313" key="19">
    <source>
        <dbReference type="EMBL" id="KAK3098056.1"/>
    </source>
</evidence>
<comment type="pathway">
    <text evidence="3 16">Protein modification; protein ubiquitination.</text>
</comment>
<dbReference type="Pfam" id="PF22958">
    <property type="entry name" value="Ltn1_1st"/>
    <property type="match status" value="1"/>
</dbReference>
<dbReference type="Gene3D" id="1.25.10.10">
    <property type="entry name" value="Leucine-rich Repeat Variant"/>
    <property type="match status" value="1"/>
</dbReference>
<evidence type="ECO:0000256" key="2">
    <source>
        <dbReference type="ARBA" id="ARBA00004514"/>
    </source>
</evidence>
<evidence type="ECO:0000256" key="11">
    <source>
        <dbReference type="ARBA" id="ARBA00022771"/>
    </source>
</evidence>
<keyword evidence="9 16" id="KW-0479">Metal-binding</keyword>
<dbReference type="PANTHER" id="PTHR12389:SF0">
    <property type="entry name" value="E3 UBIQUITIN-PROTEIN LIGASE LISTERIN"/>
    <property type="match status" value="1"/>
</dbReference>
<evidence type="ECO:0000256" key="16">
    <source>
        <dbReference type="RuleBase" id="RU367090"/>
    </source>
</evidence>
<dbReference type="EC" id="2.3.2.27" evidence="5 16"/>
<sequence length="1732" mass="194436">MPGPGSKKQSQRTKGNTKPSSSSEAAKLLAEAGTAPTGFIGFGTLSTPPAYVPASEGFDDGESSLDPDFRMVLRKVMKRDSTTKVKALQEVTALFREKDEELVKGVLPFWPRNYNKLANDVDYRVREAAQQALNALAIRMKKNLAPHLKSIMGCWLLSQCDTYPTVASAAQQAFQTAFPPAKQINAISFCKSEICEYLMDNLLKQTPLTLSDPKSTEKEDMENKYNRVLTSSLLAFRKLLTSLTSEQIQDLTGQLDQLLSDPKLWKHGKSSILSVRAGMFNFLAGVCQSCPDIANQHSKKISPYILHNLDEKDPVICPAVWEAALSLVNFVENCWKDISVEKAFWPKFRNFLANGCHGNACYVAADLLPFISKVPVGILGENNRFYEEFLSYFKQGLSKDQVQSSLSELSALTKAFMECSHFILKSCVKFKESSSFAKDVFLEQVYPVVQSSLVEEKSNLSKTSLYGMMGKLSTSIDMADIMDSYVGEFWTTLSDDVTVTMETMRDKSGIFFVDRLVHFVKCLVYPDVVVKTKSDTRVKFSTIGSKVEPSIQYSGNKVELTQSTKKFVEKLVLKSFGIAYHEKRKEYLHLFASLIELHPSETMLQEVISLCNEEKQSDQSNSSYFVFEICLPWLDQSQSSEENELNPEELISVLITFIPLLEKEDVLSLLIKLTQMLKSIRSFHCLFEKVLSAHRNRPGIKQWLGSQDLAVRLSDMAKSICHKSMQDSDMSEDEIQHGWNVITLVLSADGESVPQEAVETILATVLQSLKQIRDSPEAQKMDVAVRFVSIAMQSFFYHSKDCLRLPVATELLLMLFAISIERLNISEETASLAENAWNSGIGKVVKETGGLMHDGNVLSKAVEIVKCKLKHVQSFSGYDNLYGAVKRLLSAVKENLPCTDGNPNPVVASLMQQLYVITDVSAQTLNFTMVRRDLSYLDEPRVAGSSGVSMVSAMFTALYDAHLLYSNIEGASNTKTDEDVTECALTETEKDVLLLVIQTSSVLHIWTEEDRKTSSFPDVSMTTSQVNDLLTKIFQLVSIEDQKQLLTTALDSCTSKSYLWPLSLSTMLKYLSQNVEFTLSFDSLMDRCVELTEGCIQMLQACMAHLDIGSCTALSELMVARLLSCPKDAACSANGGFGALAVLNSSLRRTAKESLPDLLKAALSQIVTWRDEDPDLLLLDCRLSDVKPSHMLINTEMAVFLNTLVCQISRELSDKDWDFILCTTVSLIQTIEMSSSSILFSPLIENFVCAITELFAAIADCIQNKLPQAITVYPPNLKTEWDEFFSDSAYSVLLLVFHELIGSDEKSDPTKSKPSTITNGCRHLVLRSMGNALRYCPKQYLLDHKLPPCLRAEELSPLPDALQSLINHLCTYLTSTESSVQLTGFNLLLRVIPEVSQHYKDKDSTESKAEENTVRSPPQGMMDVMKASSLVVHDLVQDLPLGHTLGVAPHTEENRWCLSHLLVWEIVLQLFKNAPDELRQEYAGYLREHEYLDTVMFHLLRLMPTNPTQSYFQFPEQLDPKDDILSIQQLACGVYYHTLEIMPALARQWWKDQDRKTAGHVDRFTSKYVSPMLCTGEIKSVNVNDTSLQNITIKTRPATREVIATYALEEVSIEIVITLPPNYPLGNINVTSEKKVGVSAAQWDKWLLQLNIFLQHQNGSIIDGLRIWKRNIDKRFDGVDDCMICFSVLHSTNFQLPRMVCKTCKKKFHSACLYKWFQTSHNSTCPLCRNLF</sequence>
<dbReference type="PANTHER" id="PTHR12389">
    <property type="entry name" value="ZINC FINGER PROTEIN 294"/>
    <property type="match status" value="1"/>
</dbReference>
<comment type="caution">
    <text evidence="19">The sequence shown here is derived from an EMBL/GenBank/DDBJ whole genome shotgun (WGS) entry which is preliminary data.</text>
</comment>
<comment type="similarity">
    <text evidence="4 16">Belongs to the LTN1 family.</text>
</comment>
<keyword evidence="8 16" id="KW-0808">Transferase</keyword>
<evidence type="ECO:0000259" key="18">
    <source>
        <dbReference type="PROSITE" id="PS50089"/>
    </source>
</evidence>
<comment type="catalytic activity">
    <reaction evidence="1 16">
        <text>S-ubiquitinyl-[E2 ubiquitin-conjugating enzyme]-L-cysteine + [acceptor protein]-L-lysine = [E2 ubiquitin-conjugating enzyme]-L-cysteine + N(6)-ubiquitinyl-[acceptor protein]-L-lysine.</text>
        <dbReference type="EC" id="2.3.2.27"/>
    </reaction>
</comment>
<feature type="region of interest" description="Disordered" evidence="17">
    <location>
        <begin position="1"/>
        <end position="29"/>
    </location>
</feature>
<dbReference type="InterPro" id="IPR001841">
    <property type="entry name" value="Znf_RING"/>
</dbReference>
<dbReference type="Proteomes" id="UP001186944">
    <property type="component" value="Unassembled WGS sequence"/>
</dbReference>
<feature type="region of interest" description="Disordered" evidence="17">
    <location>
        <begin position="1400"/>
        <end position="1420"/>
    </location>
</feature>
<protein>
    <recommendedName>
        <fullName evidence="6 16">E3 ubiquitin-protein ligase listerin</fullName>
        <ecNumber evidence="5 16">2.3.2.27</ecNumber>
    </recommendedName>
    <alternativeName>
        <fullName evidence="14 16">RING-type E3 ubiquitin transferase listerin</fullName>
    </alternativeName>
</protein>
<name>A0AA89C3P1_PINIB</name>
<dbReference type="InterPro" id="IPR039795">
    <property type="entry name" value="LTN1/Rkr1"/>
</dbReference>
<organism evidence="19 20">
    <name type="scientific">Pinctada imbricata</name>
    <name type="common">Atlantic pearl-oyster</name>
    <name type="synonym">Pinctada martensii</name>
    <dbReference type="NCBI Taxonomy" id="66713"/>
    <lineage>
        <taxon>Eukaryota</taxon>
        <taxon>Metazoa</taxon>
        <taxon>Spiralia</taxon>
        <taxon>Lophotrochozoa</taxon>
        <taxon>Mollusca</taxon>
        <taxon>Bivalvia</taxon>
        <taxon>Autobranchia</taxon>
        <taxon>Pteriomorphia</taxon>
        <taxon>Pterioida</taxon>
        <taxon>Pterioidea</taxon>
        <taxon>Pteriidae</taxon>
        <taxon>Pinctada</taxon>
    </lineage>
</organism>
<evidence type="ECO:0000256" key="15">
    <source>
        <dbReference type="PROSITE-ProRule" id="PRU00175"/>
    </source>
</evidence>
<evidence type="ECO:0000256" key="17">
    <source>
        <dbReference type="SAM" id="MobiDB-lite"/>
    </source>
</evidence>
<dbReference type="InterPro" id="IPR013083">
    <property type="entry name" value="Znf_RING/FYVE/PHD"/>
</dbReference>